<keyword evidence="6 10" id="KW-0812">Transmembrane</keyword>
<evidence type="ECO:0000256" key="2">
    <source>
        <dbReference type="ARBA" id="ARBA00004651"/>
    </source>
</evidence>
<evidence type="ECO:0000259" key="13">
    <source>
        <dbReference type="Pfam" id="PF00482"/>
    </source>
</evidence>
<dbReference type="InterPro" id="IPR018076">
    <property type="entry name" value="T2SS_GspF_dom"/>
</dbReference>
<dbReference type="OrthoDB" id="9805682at2"/>
<dbReference type="PANTHER" id="PTHR30012:SF0">
    <property type="entry name" value="TYPE II SECRETION SYSTEM PROTEIN F-RELATED"/>
    <property type="match status" value="1"/>
</dbReference>
<feature type="transmembrane region" description="Helical" evidence="12">
    <location>
        <begin position="164"/>
        <end position="190"/>
    </location>
</feature>
<dbReference type="InterPro" id="IPR003004">
    <property type="entry name" value="GspF/PilC"/>
</dbReference>
<feature type="transmembrane region" description="Helical" evidence="12">
    <location>
        <begin position="225"/>
        <end position="242"/>
    </location>
</feature>
<dbReference type="RefSeq" id="WP_145416290.1">
    <property type="nucleotide sequence ID" value="NZ_CP036526.1"/>
</dbReference>
<keyword evidence="4 10" id="KW-0813">Transport</keyword>
<protein>
    <recommendedName>
        <fullName evidence="9">General secretion pathway protein F</fullName>
    </recommendedName>
</protein>
<evidence type="ECO:0000256" key="11">
    <source>
        <dbReference type="SAM" id="MobiDB-lite"/>
    </source>
</evidence>
<evidence type="ECO:0000256" key="3">
    <source>
        <dbReference type="ARBA" id="ARBA00005745"/>
    </source>
</evidence>
<dbReference type="GO" id="GO:0005886">
    <property type="term" value="C:plasma membrane"/>
    <property type="evidence" value="ECO:0007669"/>
    <property type="project" value="UniProtKB-SubCell"/>
</dbReference>
<comment type="subcellular location">
    <subcellularLocation>
        <location evidence="2 10">Cell membrane</location>
        <topology evidence="2 10">Multi-pass membrane protein</topology>
    </subcellularLocation>
</comment>
<gene>
    <name evidence="14" type="primary">gspF_1</name>
    <name evidence="14" type="ORF">K239x_07510</name>
</gene>
<evidence type="ECO:0000256" key="10">
    <source>
        <dbReference type="RuleBase" id="RU003923"/>
    </source>
</evidence>
<dbReference type="Proteomes" id="UP000319817">
    <property type="component" value="Chromosome"/>
</dbReference>
<reference evidence="14 15" key="1">
    <citation type="submission" date="2019-02" db="EMBL/GenBank/DDBJ databases">
        <title>Deep-cultivation of Planctomycetes and their phenomic and genomic characterization uncovers novel biology.</title>
        <authorList>
            <person name="Wiegand S."/>
            <person name="Jogler M."/>
            <person name="Boedeker C."/>
            <person name="Pinto D."/>
            <person name="Vollmers J."/>
            <person name="Rivas-Marin E."/>
            <person name="Kohn T."/>
            <person name="Peeters S.H."/>
            <person name="Heuer A."/>
            <person name="Rast P."/>
            <person name="Oberbeckmann S."/>
            <person name="Bunk B."/>
            <person name="Jeske O."/>
            <person name="Meyerdierks A."/>
            <person name="Storesund J.E."/>
            <person name="Kallscheuer N."/>
            <person name="Luecker S."/>
            <person name="Lage O.M."/>
            <person name="Pohl T."/>
            <person name="Merkel B.J."/>
            <person name="Hornburger P."/>
            <person name="Mueller R.-W."/>
            <person name="Bruemmer F."/>
            <person name="Labrenz M."/>
            <person name="Spormann A.M."/>
            <person name="Op den Camp H."/>
            <person name="Overmann J."/>
            <person name="Amann R."/>
            <person name="Jetten M.S.M."/>
            <person name="Mascher T."/>
            <person name="Medema M.H."/>
            <person name="Devos D.P."/>
            <person name="Kaster A.-K."/>
            <person name="Ovreas L."/>
            <person name="Rohde M."/>
            <person name="Galperin M.Y."/>
            <person name="Jogler C."/>
        </authorList>
    </citation>
    <scope>NUCLEOTIDE SEQUENCE [LARGE SCALE GENOMIC DNA]</scope>
    <source>
        <strain evidence="14 15">K23_9</strain>
    </source>
</reference>
<organism evidence="14 15">
    <name type="scientific">Stieleria marina</name>
    <dbReference type="NCBI Taxonomy" id="1930275"/>
    <lineage>
        <taxon>Bacteria</taxon>
        <taxon>Pseudomonadati</taxon>
        <taxon>Planctomycetota</taxon>
        <taxon>Planctomycetia</taxon>
        <taxon>Pirellulales</taxon>
        <taxon>Pirellulaceae</taxon>
        <taxon>Stieleria</taxon>
    </lineage>
</organism>
<accession>A0A517NNV9</accession>
<evidence type="ECO:0000256" key="7">
    <source>
        <dbReference type="ARBA" id="ARBA00022989"/>
    </source>
</evidence>
<dbReference type="PROSITE" id="PS00874">
    <property type="entry name" value="T2SP_F"/>
    <property type="match status" value="1"/>
</dbReference>
<keyword evidence="8 12" id="KW-0472">Membrane</keyword>
<keyword evidence="5" id="KW-1003">Cell membrane</keyword>
<dbReference type="Pfam" id="PF00482">
    <property type="entry name" value="T2SSF"/>
    <property type="match status" value="2"/>
</dbReference>
<dbReference type="Gene3D" id="1.20.81.30">
    <property type="entry name" value="Type II secretion system (T2SS), domain F"/>
    <property type="match status" value="2"/>
</dbReference>
<dbReference type="InterPro" id="IPR042094">
    <property type="entry name" value="T2SS_GspF_sf"/>
</dbReference>
<dbReference type="EMBL" id="CP036526">
    <property type="protein sequence ID" value="QDT08809.1"/>
    <property type="molecule type" value="Genomic_DNA"/>
</dbReference>
<keyword evidence="15" id="KW-1185">Reference proteome</keyword>
<feature type="region of interest" description="Disordered" evidence="11">
    <location>
        <begin position="1"/>
        <end position="35"/>
    </location>
</feature>
<keyword evidence="7 12" id="KW-1133">Transmembrane helix</keyword>
<comment type="similarity">
    <text evidence="3 10">Belongs to the GSP F family.</text>
</comment>
<evidence type="ECO:0000256" key="12">
    <source>
        <dbReference type="SAM" id="Phobius"/>
    </source>
</evidence>
<sequence length="401" mass="44015">MPIYSYAGVDDSGQSVKGTVSAESPRGGRDQLRDQGVQVQSLSEIKRTDQRSWWQIISQRRARYQWGGAAHELSMLLRAGISVDEALEILAQQYRGALRDALKRLHDQISAGRSLAEAMAEEPGVFDVASIRLVEVGENAGTLELVLDQLADFKQRLSEFGDKVATALMYPVFLLVFGTAAMIFLMTWVLPPLLENLQETLTQIPWPTRVAKFASDALVHHGGKLLLVIAAVSIVVIALVRSEKGQVWIHHRLLRLPLLGPLLIKQHVARVSMVIGLLLRSGIPLNEALELAARSTQNRVVKDCLYDCSRDLTAGRDLAGSLKQSGVFPPLAVRVFSVGQDSGQLDQMLIRLGEDYNHQVQIASTRVATLLEPAMILLMAVLVGFLLVATILPILQAGQML</sequence>
<evidence type="ECO:0000256" key="6">
    <source>
        <dbReference type="ARBA" id="ARBA00022692"/>
    </source>
</evidence>
<feature type="transmembrane region" description="Helical" evidence="12">
    <location>
        <begin position="374"/>
        <end position="395"/>
    </location>
</feature>
<evidence type="ECO:0000256" key="1">
    <source>
        <dbReference type="ARBA" id="ARBA00002684"/>
    </source>
</evidence>
<name>A0A517NNV9_9BACT</name>
<evidence type="ECO:0000256" key="9">
    <source>
        <dbReference type="ARBA" id="ARBA00030750"/>
    </source>
</evidence>
<feature type="domain" description="Type II secretion system protein GspF" evidence="13">
    <location>
        <begin position="70"/>
        <end position="191"/>
    </location>
</feature>
<dbReference type="AlphaFoldDB" id="A0A517NNV9"/>
<dbReference type="GO" id="GO:0009306">
    <property type="term" value="P:protein secretion"/>
    <property type="evidence" value="ECO:0007669"/>
    <property type="project" value="InterPro"/>
</dbReference>
<feature type="compositionally biased region" description="Polar residues" evidence="11">
    <location>
        <begin position="12"/>
        <end position="22"/>
    </location>
</feature>
<evidence type="ECO:0000256" key="5">
    <source>
        <dbReference type="ARBA" id="ARBA00022475"/>
    </source>
</evidence>
<evidence type="ECO:0000256" key="8">
    <source>
        <dbReference type="ARBA" id="ARBA00023136"/>
    </source>
</evidence>
<evidence type="ECO:0000313" key="14">
    <source>
        <dbReference type="EMBL" id="QDT08809.1"/>
    </source>
</evidence>
<dbReference type="InterPro" id="IPR001992">
    <property type="entry name" value="T2SS_GspF/T4SS_PilC_CS"/>
</dbReference>
<feature type="domain" description="Type II secretion system protein GspF" evidence="13">
    <location>
        <begin position="275"/>
        <end position="393"/>
    </location>
</feature>
<evidence type="ECO:0000313" key="15">
    <source>
        <dbReference type="Proteomes" id="UP000319817"/>
    </source>
</evidence>
<evidence type="ECO:0000256" key="4">
    <source>
        <dbReference type="ARBA" id="ARBA00022448"/>
    </source>
</evidence>
<comment type="function">
    <text evidence="1">Component of the type II secretion system inner membrane complex required for the energy-dependent secretion of extracellular factors such as proteases and toxins from the periplasm.</text>
</comment>
<proteinExistence type="inferred from homology"/>
<dbReference type="PANTHER" id="PTHR30012">
    <property type="entry name" value="GENERAL SECRETION PATHWAY PROTEIN"/>
    <property type="match status" value="1"/>
</dbReference>